<evidence type="ECO:0000256" key="1">
    <source>
        <dbReference type="SAM" id="MobiDB-lite"/>
    </source>
</evidence>
<organism evidence="2 3">
    <name type="scientific">Grifola frondosa</name>
    <name type="common">Maitake</name>
    <name type="synonym">Polyporus frondosus</name>
    <dbReference type="NCBI Taxonomy" id="5627"/>
    <lineage>
        <taxon>Eukaryota</taxon>
        <taxon>Fungi</taxon>
        <taxon>Dikarya</taxon>
        <taxon>Basidiomycota</taxon>
        <taxon>Agaricomycotina</taxon>
        <taxon>Agaricomycetes</taxon>
        <taxon>Polyporales</taxon>
        <taxon>Grifolaceae</taxon>
        <taxon>Grifola</taxon>
    </lineage>
</organism>
<feature type="region of interest" description="Disordered" evidence="1">
    <location>
        <begin position="1"/>
        <end position="20"/>
    </location>
</feature>
<comment type="caution">
    <text evidence="2">The sequence shown here is derived from an EMBL/GenBank/DDBJ whole genome shotgun (WGS) entry which is preliminary data.</text>
</comment>
<keyword evidence="3" id="KW-1185">Reference proteome</keyword>
<sequence length="89" mass="10206">MHAYVASPPHHRRTWKRPNTLMHLPNTPPHLEFGVLPPYWGASARHIPPTSADAYSITAFAKTTRMILSSHERRLFWLEPPRAPPAHLL</sequence>
<dbReference type="AlphaFoldDB" id="A0A1C7M9J9"/>
<accession>A0A1C7M9J9</accession>
<evidence type="ECO:0000313" key="2">
    <source>
        <dbReference type="EMBL" id="OBZ73026.1"/>
    </source>
</evidence>
<proteinExistence type="predicted"/>
<gene>
    <name evidence="2" type="ORF">A0H81_07279</name>
</gene>
<dbReference type="EMBL" id="LUGG01000007">
    <property type="protein sequence ID" value="OBZ73026.1"/>
    <property type="molecule type" value="Genomic_DNA"/>
</dbReference>
<name>A0A1C7M9J9_GRIFR</name>
<reference evidence="2 3" key="1">
    <citation type="submission" date="2016-03" db="EMBL/GenBank/DDBJ databases">
        <title>Whole genome sequencing of Grifola frondosa 9006-11.</title>
        <authorList>
            <person name="Min B."/>
            <person name="Park H."/>
            <person name="Kim J.-G."/>
            <person name="Cho H."/>
            <person name="Oh Y.-L."/>
            <person name="Kong W.-S."/>
            <person name="Choi I.-G."/>
        </authorList>
    </citation>
    <scope>NUCLEOTIDE SEQUENCE [LARGE SCALE GENOMIC DNA]</scope>
    <source>
        <strain evidence="2 3">9006-11</strain>
    </source>
</reference>
<protein>
    <submittedName>
        <fullName evidence="2">Uncharacterized protein</fullName>
    </submittedName>
</protein>
<dbReference type="Proteomes" id="UP000092993">
    <property type="component" value="Unassembled WGS sequence"/>
</dbReference>
<evidence type="ECO:0000313" key="3">
    <source>
        <dbReference type="Proteomes" id="UP000092993"/>
    </source>
</evidence>